<dbReference type="PANTHER" id="PTHR47997">
    <property type="entry name" value="MYB DOMAIN PROTEIN 55"/>
    <property type="match status" value="1"/>
</dbReference>
<keyword evidence="5" id="KW-0010">Activator</keyword>
<evidence type="ECO:0000256" key="6">
    <source>
        <dbReference type="ARBA" id="ARBA00023163"/>
    </source>
</evidence>
<comment type="caution">
    <text evidence="11">The sequence shown here is derived from an EMBL/GenBank/DDBJ whole genome shotgun (WGS) entry which is preliminary data.</text>
</comment>
<evidence type="ECO:0000256" key="7">
    <source>
        <dbReference type="ARBA" id="ARBA00023242"/>
    </source>
</evidence>
<dbReference type="PROSITE" id="PS51294">
    <property type="entry name" value="HTH_MYB"/>
    <property type="match status" value="2"/>
</dbReference>
<dbReference type="SMART" id="SM00717">
    <property type="entry name" value="SANT"/>
    <property type="match status" value="2"/>
</dbReference>
<proteinExistence type="predicted"/>
<dbReference type="InterPro" id="IPR017930">
    <property type="entry name" value="Myb_dom"/>
</dbReference>
<comment type="subcellular location">
    <subcellularLocation>
        <location evidence="1">Nucleus</location>
    </subcellularLocation>
</comment>
<keyword evidence="12" id="KW-1185">Reference proteome</keyword>
<feature type="domain" description="HTH myb-type" evidence="10">
    <location>
        <begin position="10"/>
        <end position="66"/>
    </location>
</feature>
<evidence type="ECO:0000256" key="2">
    <source>
        <dbReference type="ARBA" id="ARBA00022737"/>
    </source>
</evidence>
<keyword evidence="4" id="KW-0238">DNA-binding</keyword>
<evidence type="ECO:0000259" key="10">
    <source>
        <dbReference type="PROSITE" id="PS51294"/>
    </source>
</evidence>
<dbReference type="Pfam" id="PF00249">
    <property type="entry name" value="Myb_DNA-binding"/>
    <property type="match status" value="2"/>
</dbReference>
<evidence type="ECO:0000256" key="8">
    <source>
        <dbReference type="SAM" id="MobiDB-lite"/>
    </source>
</evidence>
<evidence type="ECO:0000259" key="9">
    <source>
        <dbReference type="PROSITE" id="PS50090"/>
    </source>
</evidence>
<protein>
    <submittedName>
        <fullName evidence="11">Uncharacterized protein</fullName>
    </submittedName>
</protein>
<sequence>MRSKSSENAKLKHKKGLWSPDEDQKLRDYIVNHGLGCWSAVPIQAGLQRNGKSCRLRWINYLRPGLKRGIFTRHEEEIILTLHCTLGNKWSQMSRYLPGRTDNEIKNYWHSYLKKKVENSENTKIPFPLNYAQRDSSLESSGNPGGSSAPYSESDGCRKLPKIMFADWLSLDQFHEFDASGESSVSRNGCRSSDSQETVMNGGKELNEGLSYGLVDDLALKYEHQENGLYDLIICEDDLCENFSSSDVSLYSCDDFGQSDTRFLYNLGEARLRSL</sequence>
<dbReference type="FunFam" id="1.10.10.60:FF:000077">
    <property type="entry name" value="MYB transcription factor"/>
    <property type="match status" value="1"/>
</dbReference>
<evidence type="ECO:0000256" key="3">
    <source>
        <dbReference type="ARBA" id="ARBA00023015"/>
    </source>
</evidence>
<dbReference type="GO" id="GO:0045893">
    <property type="term" value="P:positive regulation of DNA-templated transcription"/>
    <property type="evidence" value="ECO:0007669"/>
    <property type="project" value="UniProtKB-ARBA"/>
</dbReference>
<keyword evidence="6" id="KW-0804">Transcription</keyword>
<dbReference type="InterPro" id="IPR051953">
    <property type="entry name" value="Plant_SW-associated_TFs"/>
</dbReference>
<dbReference type="InterPro" id="IPR001005">
    <property type="entry name" value="SANT/Myb"/>
</dbReference>
<gene>
    <name evidence="11" type="ORF">OSB04_026171</name>
</gene>
<name>A0AA38SNZ3_9ASTR</name>
<dbReference type="PROSITE" id="PS50090">
    <property type="entry name" value="MYB_LIKE"/>
    <property type="match status" value="2"/>
</dbReference>
<dbReference type="Gene3D" id="1.10.10.60">
    <property type="entry name" value="Homeodomain-like"/>
    <property type="match status" value="2"/>
</dbReference>
<dbReference type="InterPro" id="IPR009057">
    <property type="entry name" value="Homeodomain-like_sf"/>
</dbReference>
<evidence type="ECO:0000256" key="4">
    <source>
        <dbReference type="ARBA" id="ARBA00023125"/>
    </source>
</evidence>
<dbReference type="PANTHER" id="PTHR47997:SF49">
    <property type="entry name" value="HOMEODOMAIN-LIKE PROTEIN-RELATED"/>
    <property type="match status" value="1"/>
</dbReference>
<feature type="domain" description="Myb-like" evidence="9">
    <location>
        <begin position="10"/>
        <end position="62"/>
    </location>
</feature>
<evidence type="ECO:0000256" key="5">
    <source>
        <dbReference type="ARBA" id="ARBA00023159"/>
    </source>
</evidence>
<feature type="domain" description="Myb-like" evidence="9">
    <location>
        <begin position="63"/>
        <end position="113"/>
    </location>
</feature>
<feature type="domain" description="HTH myb-type" evidence="10">
    <location>
        <begin position="67"/>
        <end position="117"/>
    </location>
</feature>
<keyword evidence="2" id="KW-0677">Repeat</keyword>
<keyword evidence="3" id="KW-0805">Transcription regulation</keyword>
<dbReference type="CDD" id="cd00167">
    <property type="entry name" value="SANT"/>
    <property type="match status" value="2"/>
</dbReference>
<keyword evidence="7" id="KW-0539">Nucleus</keyword>
<organism evidence="11 12">
    <name type="scientific">Centaurea solstitialis</name>
    <name type="common">yellow star-thistle</name>
    <dbReference type="NCBI Taxonomy" id="347529"/>
    <lineage>
        <taxon>Eukaryota</taxon>
        <taxon>Viridiplantae</taxon>
        <taxon>Streptophyta</taxon>
        <taxon>Embryophyta</taxon>
        <taxon>Tracheophyta</taxon>
        <taxon>Spermatophyta</taxon>
        <taxon>Magnoliopsida</taxon>
        <taxon>eudicotyledons</taxon>
        <taxon>Gunneridae</taxon>
        <taxon>Pentapetalae</taxon>
        <taxon>asterids</taxon>
        <taxon>campanulids</taxon>
        <taxon>Asterales</taxon>
        <taxon>Asteraceae</taxon>
        <taxon>Carduoideae</taxon>
        <taxon>Cardueae</taxon>
        <taxon>Centaureinae</taxon>
        <taxon>Centaurea</taxon>
    </lineage>
</organism>
<dbReference type="EMBL" id="JARYMX010000007">
    <property type="protein sequence ID" value="KAJ9539665.1"/>
    <property type="molecule type" value="Genomic_DNA"/>
</dbReference>
<dbReference type="GO" id="GO:0003677">
    <property type="term" value="F:DNA binding"/>
    <property type="evidence" value="ECO:0007669"/>
    <property type="project" value="UniProtKB-KW"/>
</dbReference>
<feature type="region of interest" description="Disordered" evidence="8">
    <location>
        <begin position="135"/>
        <end position="154"/>
    </location>
</feature>
<evidence type="ECO:0000313" key="12">
    <source>
        <dbReference type="Proteomes" id="UP001172457"/>
    </source>
</evidence>
<evidence type="ECO:0000256" key="1">
    <source>
        <dbReference type="ARBA" id="ARBA00004123"/>
    </source>
</evidence>
<dbReference type="AlphaFoldDB" id="A0AA38SNZ3"/>
<accession>A0AA38SNZ3</accession>
<reference evidence="11" key="1">
    <citation type="submission" date="2023-03" db="EMBL/GenBank/DDBJ databases">
        <title>Chromosome-scale reference genome and RAD-based genetic map of yellow starthistle (Centaurea solstitialis) reveal putative structural variation and QTLs associated with invader traits.</title>
        <authorList>
            <person name="Reatini B."/>
            <person name="Cang F.A."/>
            <person name="Jiang Q."/>
            <person name="Mckibben M.T.W."/>
            <person name="Barker M.S."/>
            <person name="Rieseberg L.H."/>
            <person name="Dlugosch K.M."/>
        </authorList>
    </citation>
    <scope>NUCLEOTIDE SEQUENCE</scope>
    <source>
        <strain evidence="11">CAN-66</strain>
        <tissue evidence="11">Leaf</tissue>
    </source>
</reference>
<dbReference type="GO" id="GO:0005634">
    <property type="term" value="C:nucleus"/>
    <property type="evidence" value="ECO:0007669"/>
    <property type="project" value="UniProtKB-SubCell"/>
</dbReference>
<dbReference type="Proteomes" id="UP001172457">
    <property type="component" value="Chromosome 7"/>
</dbReference>
<evidence type="ECO:0000313" key="11">
    <source>
        <dbReference type="EMBL" id="KAJ9539665.1"/>
    </source>
</evidence>
<dbReference type="SUPFAM" id="SSF46689">
    <property type="entry name" value="Homeodomain-like"/>
    <property type="match status" value="1"/>
</dbReference>